<dbReference type="AlphaFoldDB" id="A0A7J2TIH2"/>
<name>A0A7J2TIH2_ARCFL</name>
<dbReference type="InterPro" id="IPR003673">
    <property type="entry name" value="CoA-Trfase_fam_III"/>
</dbReference>
<comment type="caution">
    <text evidence="2">The sequence shown here is derived from an EMBL/GenBank/DDBJ whole genome shotgun (WGS) entry which is preliminary data.</text>
</comment>
<organism evidence="2">
    <name type="scientific">Archaeoglobus fulgidus</name>
    <dbReference type="NCBI Taxonomy" id="2234"/>
    <lineage>
        <taxon>Archaea</taxon>
        <taxon>Methanobacteriati</taxon>
        <taxon>Methanobacteriota</taxon>
        <taxon>Archaeoglobi</taxon>
        <taxon>Archaeoglobales</taxon>
        <taxon>Archaeoglobaceae</taxon>
        <taxon>Archaeoglobus</taxon>
    </lineage>
</organism>
<evidence type="ECO:0000313" key="2">
    <source>
        <dbReference type="EMBL" id="HEH34996.1"/>
    </source>
</evidence>
<dbReference type="Gene3D" id="3.40.50.10540">
    <property type="entry name" value="Crotonobetainyl-coa:carnitine coa-transferase, domain 1"/>
    <property type="match status" value="1"/>
</dbReference>
<dbReference type="Gene3D" id="3.30.1540.10">
    <property type="entry name" value="formyl-coa transferase, domain 3"/>
    <property type="match status" value="1"/>
</dbReference>
<protein>
    <submittedName>
        <fullName evidence="2">CoA transferase</fullName>
    </submittedName>
</protein>
<dbReference type="SUPFAM" id="SSF89796">
    <property type="entry name" value="CoA-transferase family III (CaiB/BaiF)"/>
    <property type="match status" value="1"/>
</dbReference>
<dbReference type="GO" id="GO:0008410">
    <property type="term" value="F:CoA-transferase activity"/>
    <property type="evidence" value="ECO:0007669"/>
    <property type="project" value="TreeGrafter"/>
</dbReference>
<keyword evidence="1 2" id="KW-0808">Transferase</keyword>
<proteinExistence type="predicted"/>
<reference evidence="2" key="1">
    <citation type="journal article" date="2020" name="mSystems">
        <title>Genome- and Community-Level Interaction Insights into Carbon Utilization and Element Cycling Functions of Hydrothermarchaeota in Hydrothermal Sediment.</title>
        <authorList>
            <person name="Zhou Z."/>
            <person name="Liu Y."/>
            <person name="Xu W."/>
            <person name="Pan J."/>
            <person name="Luo Z.H."/>
            <person name="Li M."/>
        </authorList>
    </citation>
    <scope>NUCLEOTIDE SEQUENCE [LARGE SCALE GENOMIC DNA]</scope>
    <source>
        <strain evidence="2">SpSt-26</strain>
    </source>
</reference>
<gene>
    <name evidence="2" type="ORF">ENP88_02335</name>
</gene>
<accession>A0A7J2TIH2</accession>
<evidence type="ECO:0000256" key="1">
    <source>
        <dbReference type="ARBA" id="ARBA00022679"/>
    </source>
</evidence>
<dbReference type="PANTHER" id="PTHR48207">
    <property type="entry name" value="SUCCINATE--HYDROXYMETHYLGLUTARATE COA-TRANSFERASE"/>
    <property type="match status" value="1"/>
</dbReference>
<sequence length="491" mass="56688">MTKEEIEIKDPKDVLRPRPWPVTPPATLEEAKEIYRKRGPEALDYVVWLEEILGYEKRFTKPEALTGIRVLDVGIWRLSNAFCSSLLAELGAEVIKIEPPTGDPLRYLTPFGREEYMLRDNVKGELCGLEFIHEMRNKYSVTLNLEHPEGRELFKKLIPQVDIVIENYPPGYFDQLGIGYRQLSKINPRLIYCWIGILGQWGPMKDRVSKFGQWMLEPFGQVACSFVHNTGYPPDFLPRGSGGDPTRSGAYIADLVAGEQAAVNILAALWYRDEVSGKGQFIEVTAAEALMEILDFDISWYAFNRSIKARTGSWDPNLNQYAWNPCKDGYMMIGGQSDRLWYRIGMCISRDFPQFERLISEDPLLKEMAARNALEALIKTYTLTTMWLRNITRDQAEEKLMEYEIAAGPLQYLDEVAEYYHFKYRKYIDIIEDEYYGPILYCTPPLAYQHRTPARVKWLGRPLGIDNEHIYSKYLGIGPTQLRELKEKGII</sequence>
<dbReference type="Pfam" id="PF02515">
    <property type="entry name" value="CoA_transf_3"/>
    <property type="match status" value="1"/>
</dbReference>
<dbReference type="InterPro" id="IPR023606">
    <property type="entry name" value="CoA-Trfase_III_dom_1_sf"/>
</dbReference>
<dbReference type="InterPro" id="IPR044855">
    <property type="entry name" value="CoA-Trfase_III_dom3_sf"/>
</dbReference>
<dbReference type="PANTHER" id="PTHR48207:SF3">
    <property type="entry name" value="SUCCINATE--HYDROXYMETHYLGLUTARATE COA-TRANSFERASE"/>
    <property type="match status" value="1"/>
</dbReference>
<dbReference type="EMBL" id="DSLA01000037">
    <property type="protein sequence ID" value="HEH34996.1"/>
    <property type="molecule type" value="Genomic_DNA"/>
</dbReference>
<dbReference type="InterPro" id="IPR050483">
    <property type="entry name" value="CoA-transferase_III_domain"/>
</dbReference>